<dbReference type="Proteomes" id="UP000473905">
    <property type="component" value="Unassembled WGS sequence"/>
</dbReference>
<protein>
    <recommendedName>
        <fullName evidence="3">Lipocalin-like domain-containing protein</fullName>
    </recommendedName>
</protein>
<gene>
    <name evidence="1" type="ORF">F3D66_28855</name>
</gene>
<reference evidence="1 2" key="1">
    <citation type="journal article" date="2019" name="Nat. Med.">
        <title>A library of human gut bacterial isolates paired with longitudinal multiomics data enables mechanistic microbiome research.</title>
        <authorList>
            <person name="Poyet M."/>
            <person name="Groussin M."/>
            <person name="Gibbons S.M."/>
            <person name="Avila-Pacheco J."/>
            <person name="Jiang X."/>
            <person name="Kearney S.M."/>
            <person name="Perrotta A.R."/>
            <person name="Berdy B."/>
            <person name="Zhao S."/>
            <person name="Lieberman T.D."/>
            <person name="Swanson P.K."/>
            <person name="Smith M."/>
            <person name="Roesemann S."/>
            <person name="Alexander J.E."/>
            <person name="Rich S.A."/>
            <person name="Livny J."/>
            <person name="Vlamakis H."/>
            <person name="Clish C."/>
            <person name="Bullock K."/>
            <person name="Deik A."/>
            <person name="Scott J."/>
            <person name="Pierce K.A."/>
            <person name="Xavier R.J."/>
            <person name="Alm E.J."/>
        </authorList>
    </citation>
    <scope>NUCLEOTIDE SEQUENCE [LARGE SCALE GENOMIC DNA]</scope>
    <source>
        <strain evidence="1 2">BIOML-A134</strain>
    </source>
</reference>
<organism evidence="1 2">
    <name type="scientific">Bacteroides ovatus</name>
    <dbReference type="NCBI Taxonomy" id="28116"/>
    <lineage>
        <taxon>Bacteria</taxon>
        <taxon>Pseudomonadati</taxon>
        <taxon>Bacteroidota</taxon>
        <taxon>Bacteroidia</taxon>
        <taxon>Bacteroidales</taxon>
        <taxon>Bacteroidaceae</taxon>
        <taxon>Bacteroides</taxon>
    </lineage>
</organism>
<name>A0A5M5E6C9_BACOV</name>
<dbReference type="EMBL" id="VWKB01000065">
    <property type="protein sequence ID" value="KAA4088907.1"/>
    <property type="molecule type" value="Genomic_DNA"/>
</dbReference>
<evidence type="ECO:0000313" key="1">
    <source>
        <dbReference type="EMBL" id="KAA4088907.1"/>
    </source>
</evidence>
<accession>A0A5M5E6C9</accession>
<evidence type="ECO:0000313" key="2">
    <source>
        <dbReference type="Proteomes" id="UP000473905"/>
    </source>
</evidence>
<evidence type="ECO:0008006" key="3">
    <source>
        <dbReference type="Google" id="ProtNLM"/>
    </source>
</evidence>
<sequence length="172" mass="19842">MKNLLFLVAITFTILFTACSKNDESELTNREKVLAQQEEVYQAVKANIVGHWKGAQRYNNSDKSKPMGWRNISQSDWKQEYIFNFDGTCTIIYSSEFRDAGTFSVIKNDDFVNFFKTQAEVFLIITFDDNEIVRTQNIWLDGEYLRLSSGALSGYKEDEHSGGEAAIRYKKE</sequence>
<comment type="caution">
    <text evidence="1">The sequence shown here is derived from an EMBL/GenBank/DDBJ whole genome shotgun (WGS) entry which is preliminary data.</text>
</comment>
<dbReference type="AlphaFoldDB" id="A0A5M5E6C9"/>
<dbReference type="PROSITE" id="PS51257">
    <property type="entry name" value="PROKAR_LIPOPROTEIN"/>
    <property type="match status" value="1"/>
</dbReference>
<keyword evidence="2" id="KW-1185">Reference proteome</keyword>
<proteinExistence type="predicted"/>